<dbReference type="EMBL" id="JACCBA010000001">
    <property type="protein sequence ID" value="NYD46865.1"/>
    <property type="molecule type" value="Genomic_DNA"/>
</dbReference>
<sequence length="183" mass="19043">MTGERDAGWRREGLPGTPHAARFPWLALAGVAATMAAATVLVLGIGDTLSSRDDSADRLLPLQAASPSAPAPPEPSSPATPRPPPGSAAPEPPPPQAPPTEPNVEEVLVRLRHAVDEGVAAGDVRDDVGLDLGNVIERMLDHGQRSRTDVASLRHKIATRAREGAITGGRAEQLRVILDGALP</sequence>
<gene>
    <name evidence="3" type="ORF">BJY14_002848</name>
</gene>
<accession>A0A7Y9EGB1</accession>
<feature type="region of interest" description="Disordered" evidence="1">
    <location>
        <begin position="64"/>
        <end position="102"/>
    </location>
</feature>
<evidence type="ECO:0000313" key="4">
    <source>
        <dbReference type="Proteomes" id="UP000529783"/>
    </source>
</evidence>
<evidence type="ECO:0000256" key="2">
    <source>
        <dbReference type="SAM" id="Phobius"/>
    </source>
</evidence>
<dbReference type="RefSeq" id="WP_179844050.1">
    <property type="nucleotide sequence ID" value="NZ_JACCBA010000001.1"/>
</dbReference>
<keyword evidence="2" id="KW-1133">Transmembrane helix</keyword>
<name>A0A7Y9EGB1_9ACTN</name>
<feature type="transmembrane region" description="Helical" evidence="2">
    <location>
        <begin position="23"/>
        <end position="45"/>
    </location>
</feature>
<comment type="caution">
    <text evidence="3">The sequence shown here is derived from an EMBL/GenBank/DDBJ whole genome shotgun (WGS) entry which is preliminary data.</text>
</comment>
<organism evidence="3 4">
    <name type="scientific">Actinomadura luteofluorescens</name>
    <dbReference type="NCBI Taxonomy" id="46163"/>
    <lineage>
        <taxon>Bacteria</taxon>
        <taxon>Bacillati</taxon>
        <taxon>Actinomycetota</taxon>
        <taxon>Actinomycetes</taxon>
        <taxon>Streptosporangiales</taxon>
        <taxon>Thermomonosporaceae</taxon>
        <taxon>Actinomadura</taxon>
    </lineage>
</organism>
<protein>
    <submittedName>
        <fullName evidence="3">Uncharacterized protein</fullName>
    </submittedName>
</protein>
<keyword evidence="4" id="KW-1185">Reference proteome</keyword>
<reference evidence="3 4" key="1">
    <citation type="submission" date="2020-07" db="EMBL/GenBank/DDBJ databases">
        <title>Sequencing the genomes of 1000 actinobacteria strains.</title>
        <authorList>
            <person name="Klenk H.-P."/>
        </authorList>
    </citation>
    <scope>NUCLEOTIDE SEQUENCE [LARGE SCALE GENOMIC DNA]</scope>
    <source>
        <strain evidence="3 4">DSM 40398</strain>
    </source>
</reference>
<keyword evidence="2" id="KW-0472">Membrane</keyword>
<proteinExistence type="predicted"/>
<keyword evidence="2" id="KW-0812">Transmembrane</keyword>
<evidence type="ECO:0000313" key="3">
    <source>
        <dbReference type="EMBL" id="NYD46865.1"/>
    </source>
</evidence>
<feature type="compositionally biased region" description="Pro residues" evidence="1">
    <location>
        <begin position="69"/>
        <end position="101"/>
    </location>
</feature>
<dbReference type="Proteomes" id="UP000529783">
    <property type="component" value="Unassembled WGS sequence"/>
</dbReference>
<dbReference type="AlphaFoldDB" id="A0A7Y9EGB1"/>
<evidence type="ECO:0000256" key="1">
    <source>
        <dbReference type="SAM" id="MobiDB-lite"/>
    </source>
</evidence>